<feature type="domain" description="Transcription regulator PadR N-terminal" evidence="1">
    <location>
        <begin position="14"/>
        <end position="85"/>
    </location>
</feature>
<name>A0A162TIH7_9CLOT</name>
<protein>
    <submittedName>
        <fullName evidence="2">Transcriptional regulator PadR-like family protein</fullName>
    </submittedName>
</protein>
<dbReference type="InterPro" id="IPR005149">
    <property type="entry name" value="Tscrpt_reg_PadR_N"/>
</dbReference>
<keyword evidence="3" id="KW-1185">Reference proteome</keyword>
<organism evidence="2 3">
    <name type="scientific">Clostridium magnum DSM 2767</name>
    <dbReference type="NCBI Taxonomy" id="1121326"/>
    <lineage>
        <taxon>Bacteria</taxon>
        <taxon>Bacillati</taxon>
        <taxon>Bacillota</taxon>
        <taxon>Clostridia</taxon>
        <taxon>Eubacteriales</taxon>
        <taxon>Clostridiaceae</taxon>
        <taxon>Clostridium</taxon>
    </lineage>
</organism>
<dbReference type="STRING" id="1121326.CLMAG_25010"/>
<dbReference type="Gene3D" id="1.10.10.10">
    <property type="entry name" value="Winged helix-like DNA-binding domain superfamily/Winged helix DNA-binding domain"/>
    <property type="match status" value="1"/>
</dbReference>
<reference evidence="2 3" key="1">
    <citation type="submission" date="2016-04" db="EMBL/GenBank/DDBJ databases">
        <title>Genome sequence of Clostridium magnum DSM 2767.</title>
        <authorList>
            <person name="Poehlein A."/>
            <person name="Uhlig R."/>
            <person name="Fischer R."/>
            <person name="Bahl H."/>
            <person name="Daniel R."/>
        </authorList>
    </citation>
    <scope>NUCLEOTIDE SEQUENCE [LARGE SCALE GENOMIC DNA]</scope>
    <source>
        <strain evidence="2 3">DSM 2767</strain>
    </source>
</reference>
<dbReference type="EMBL" id="LWAE01000002">
    <property type="protein sequence ID" value="KZL92687.1"/>
    <property type="molecule type" value="Genomic_DNA"/>
</dbReference>
<gene>
    <name evidence="2" type="ORF">CLMAG_25010</name>
</gene>
<dbReference type="InterPro" id="IPR052509">
    <property type="entry name" value="Metal_resp_DNA-bind_regulator"/>
</dbReference>
<evidence type="ECO:0000313" key="3">
    <source>
        <dbReference type="Proteomes" id="UP000076603"/>
    </source>
</evidence>
<dbReference type="RefSeq" id="WP_066622333.1">
    <property type="nucleotide sequence ID" value="NZ_FQXL01000021.1"/>
</dbReference>
<dbReference type="InterPro" id="IPR036390">
    <property type="entry name" value="WH_DNA-bd_sf"/>
</dbReference>
<dbReference type="InterPro" id="IPR036388">
    <property type="entry name" value="WH-like_DNA-bd_sf"/>
</dbReference>
<dbReference type="PATRIC" id="fig|1121326.3.peg.2503"/>
<dbReference type="PANTHER" id="PTHR33169">
    <property type="entry name" value="PADR-FAMILY TRANSCRIPTIONAL REGULATOR"/>
    <property type="match status" value="1"/>
</dbReference>
<dbReference type="PANTHER" id="PTHR33169:SF14">
    <property type="entry name" value="TRANSCRIPTIONAL REGULATOR RV3488"/>
    <property type="match status" value="1"/>
</dbReference>
<evidence type="ECO:0000259" key="1">
    <source>
        <dbReference type="Pfam" id="PF03551"/>
    </source>
</evidence>
<dbReference type="OrthoDB" id="9808017at2"/>
<dbReference type="Proteomes" id="UP000076603">
    <property type="component" value="Unassembled WGS sequence"/>
</dbReference>
<sequence>MAKRYGRHTPAFLLLQLAYAPAYGGMLMKRLENELPYCFSDSAMIYRSLKDMESDGLLETTWETKETGKPVKWYNITKKGLEMLDEFAEDIRKRHANFEYFLSKYHSAKLDSNK</sequence>
<comment type="caution">
    <text evidence="2">The sequence shown here is derived from an EMBL/GenBank/DDBJ whole genome shotgun (WGS) entry which is preliminary data.</text>
</comment>
<accession>A0A162TIH7</accession>
<proteinExistence type="predicted"/>
<dbReference type="AlphaFoldDB" id="A0A162TIH7"/>
<dbReference type="SUPFAM" id="SSF46785">
    <property type="entry name" value="Winged helix' DNA-binding domain"/>
    <property type="match status" value="1"/>
</dbReference>
<dbReference type="Pfam" id="PF03551">
    <property type="entry name" value="PadR"/>
    <property type="match status" value="1"/>
</dbReference>
<evidence type="ECO:0000313" key="2">
    <source>
        <dbReference type="EMBL" id="KZL92687.1"/>
    </source>
</evidence>